<proteinExistence type="predicted"/>
<dbReference type="EMBL" id="CAJPVJ010034060">
    <property type="protein sequence ID" value="CAG2180851.1"/>
    <property type="molecule type" value="Genomic_DNA"/>
</dbReference>
<sequence>IITGLLSTIYSARIADIWLETYYGTNHTYRSHNLKPTEMIFNVMGLVGIIKSITCLIFTYAIHMTFATIFMVIDSFTNKYESIVAVVYLMVTVLSYLLFRATRKRRHVDRNVGIMDTMGPAPQIGQGVMSYNNNDHVHAKGYPSIYPTIPTHDIFSIDGHTVPSAPPLPTHMQFNNFSNI</sequence>
<protein>
    <submittedName>
        <fullName evidence="2">Uncharacterized protein</fullName>
    </submittedName>
</protein>
<accession>A0A7R9MQD3</accession>
<keyword evidence="1" id="KW-0472">Membrane</keyword>
<dbReference type="AlphaFoldDB" id="A0A7R9MQD3"/>
<evidence type="ECO:0000313" key="2">
    <source>
        <dbReference type="EMBL" id="CAD7663714.1"/>
    </source>
</evidence>
<keyword evidence="1" id="KW-1133">Transmembrane helix</keyword>
<gene>
    <name evidence="2" type="ORF">ONB1V03_LOCUS20272</name>
</gene>
<dbReference type="EMBL" id="OC948885">
    <property type="protein sequence ID" value="CAD7663714.1"/>
    <property type="molecule type" value="Genomic_DNA"/>
</dbReference>
<feature type="transmembrane region" description="Helical" evidence="1">
    <location>
        <begin position="82"/>
        <end position="99"/>
    </location>
</feature>
<feature type="transmembrane region" description="Helical" evidence="1">
    <location>
        <begin position="39"/>
        <end position="62"/>
    </location>
</feature>
<reference evidence="2" key="1">
    <citation type="submission" date="2020-11" db="EMBL/GenBank/DDBJ databases">
        <authorList>
            <person name="Tran Van P."/>
        </authorList>
    </citation>
    <scope>NUCLEOTIDE SEQUENCE</scope>
</reference>
<organism evidence="2">
    <name type="scientific">Oppiella nova</name>
    <dbReference type="NCBI Taxonomy" id="334625"/>
    <lineage>
        <taxon>Eukaryota</taxon>
        <taxon>Metazoa</taxon>
        <taxon>Ecdysozoa</taxon>
        <taxon>Arthropoda</taxon>
        <taxon>Chelicerata</taxon>
        <taxon>Arachnida</taxon>
        <taxon>Acari</taxon>
        <taxon>Acariformes</taxon>
        <taxon>Sarcoptiformes</taxon>
        <taxon>Oribatida</taxon>
        <taxon>Brachypylina</taxon>
        <taxon>Oppioidea</taxon>
        <taxon>Oppiidae</taxon>
        <taxon>Oppiella</taxon>
    </lineage>
</organism>
<evidence type="ECO:0000256" key="1">
    <source>
        <dbReference type="SAM" id="Phobius"/>
    </source>
</evidence>
<keyword evidence="1" id="KW-0812">Transmembrane</keyword>
<feature type="non-terminal residue" evidence="2">
    <location>
        <position position="180"/>
    </location>
</feature>
<keyword evidence="3" id="KW-1185">Reference proteome</keyword>
<feature type="non-terminal residue" evidence="2">
    <location>
        <position position="1"/>
    </location>
</feature>
<name>A0A7R9MQD3_9ACAR</name>
<dbReference type="OrthoDB" id="6533170at2759"/>
<dbReference type="Proteomes" id="UP000728032">
    <property type="component" value="Unassembled WGS sequence"/>
</dbReference>
<evidence type="ECO:0000313" key="3">
    <source>
        <dbReference type="Proteomes" id="UP000728032"/>
    </source>
</evidence>